<organism evidence="9 10">
    <name type="scientific">Prymnesium parvum</name>
    <name type="common">Toxic golden alga</name>
    <dbReference type="NCBI Taxonomy" id="97485"/>
    <lineage>
        <taxon>Eukaryota</taxon>
        <taxon>Haptista</taxon>
        <taxon>Haptophyta</taxon>
        <taxon>Prymnesiophyceae</taxon>
        <taxon>Prymnesiales</taxon>
        <taxon>Prymnesiaceae</taxon>
        <taxon>Prymnesium</taxon>
    </lineage>
</organism>
<keyword evidence="2" id="KW-0136">Cellulose degradation</keyword>
<reference evidence="9 10" key="1">
    <citation type="journal article" date="2024" name="Science">
        <title>Giant polyketide synthase enzymes in the biosynthesis of giant marine polyether toxins.</title>
        <authorList>
            <person name="Fallon T.R."/>
            <person name="Shende V.V."/>
            <person name="Wierzbicki I.H."/>
            <person name="Pendleton A.L."/>
            <person name="Watervoot N.F."/>
            <person name="Auber R.P."/>
            <person name="Gonzalez D.J."/>
            <person name="Wisecaver J.H."/>
            <person name="Moore B.S."/>
        </authorList>
    </citation>
    <scope>NUCLEOTIDE SEQUENCE [LARGE SCALE GENOMIC DNA]</scope>
    <source>
        <strain evidence="9 10">12B1</strain>
    </source>
</reference>
<evidence type="ECO:0000256" key="6">
    <source>
        <dbReference type="PIRSR" id="PIRSR001100-1"/>
    </source>
</evidence>
<feature type="binding site" evidence="7">
    <location>
        <position position="392"/>
    </location>
    <ligand>
        <name>substrate</name>
    </ligand>
</feature>
<protein>
    <recommendedName>
        <fullName evidence="11">Glucanase</fullName>
    </recommendedName>
</protein>
<dbReference type="InterPro" id="IPR036434">
    <property type="entry name" value="Beta_cellobiohydrolase_sf"/>
</dbReference>
<dbReference type="InterPro" id="IPR016288">
    <property type="entry name" value="Beta_cellobiohydrolase"/>
</dbReference>
<comment type="caution">
    <text evidence="9">The sequence shown here is derived from an EMBL/GenBank/DDBJ whole genome shotgun (WGS) entry which is preliminary data.</text>
</comment>
<keyword evidence="1" id="KW-0378">Hydrolase</keyword>
<dbReference type="AlphaFoldDB" id="A0AB34IKM6"/>
<keyword evidence="5" id="KW-0624">Polysaccharide degradation</keyword>
<evidence type="ECO:0000313" key="9">
    <source>
        <dbReference type="EMBL" id="KAL1499782.1"/>
    </source>
</evidence>
<evidence type="ECO:0000256" key="5">
    <source>
        <dbReference type="ARBA" id="ARBA00023326"/>
    </source>
</evidence>
<name>A0AB34IKM6_PRYPA</name>
<dbReference type="InterPro" id="IPR001524">
    <property type="entry name" value="Glyco_hydro_6_CS"/>
</dbReference>
<dbReference type="GO" id="GO:0030245">
    <property type="term" value="P:cellulose catabolic process"/>
    <property type="evidence" value="ECO:0007669"/>
    <property type="project" value="UniProtKB-KW"/>
</dbReference>
<sequence>MLAATTSLVLTLPHTTPSATSSPSRPSLTPLAVSSANLFATHPLYINPANVQELQRSIQTASGEARAALLRAASLPSAYWIDRKAKLHGNGTDSLEGILADAAAKPAPPLVVFILYNLPNRDCNAKASNGEICCYRDAASGRCDYTRQGDCAEGLAEYKQQYVQPFAALLRAYHTRLPIAVVVEPDSLPNLATNAKSPSSPCGNPATQTAYHDGVAFAIEHLAQQAPSVALYLDAAHGGWLGWETGYKAYIGLLAQMGVAPYLRGFASNSANYQPLGVPCPPEAVEMGIPQYCALHAADACCRDPCGLLQQYNAANNELNYAQVVSAHARGTIGGFSPHWLIDTGRNGVDGMRSDCSNWCNIRGAGLGHAPTANTSLPAVVDAYFWLKTPGESDGCTQALPGGAACARYDPMCQSADSIGGRSDEPRAPEAGGWFDYEVKQLAANARFGGGGGGGLRQSFVGAPAKPFTPCERGGGRGCTPGYVCERGLCMPTAERLEEARHGAAFSAMLAHARRRVGS</sequence>
<dbReference type="Gene3D" id="3.20.20.40">
    <property type="entry name" value="1, 4-beta cellobiohydrolase"/>
    <property type="match status" value="1"/>
</dbReference>
<feature type="binding site" evidence="7">
    <location>
        <position position="359"/>
    </location>
    <ligand>
        <name>substrate</name>
    </ligand>
</feature>
<feature type="binding site" evidence="7">
    <location>
        <position position="388"/>
    </location>
    <ligand>
        <name>substrate</name>
    </ligand>
</feature>
<dbReference type="PANTHER" id="PTHR34876">
    <property type="match status" value="1"/>
</dbReference>
<accession>A0AB34IKM6</accession>
<dbReference type="PIRSF" id="PIRSF001100">
    <property type="entry name" value="Beta_cellobiohydrolase"/>
    <property type="match status" value="1"/>
</dbReference>
<feature type="binding site" evidence="7">
    <location>
        <position position="237"/>
    </location>
    <ligand>
        <name>substrate</name>
    </ligand>
</feature>
<dbReference type="EMBL" id="JBGBPQ010000024">
    <property type="protein sequence ID" value="KAL1499782.1"/>
    <property type="molecule type" value="Genomic_DNA"/>
</dbReference>
<feature type="binding site" evidence="7">
    <location>
        <position position="272"/>
    </location>
    <ligand>
        <name>substrate</name>
    </ligand>
</feature>
<gene>
    <name evidence="9" type="ORF">AB1Y20_012468</name>
</gene>
<evidence type="ECO:0000256" key="4">
    <source>
        <dbReference type="ARBA" id="ARBA00023295"/>
    </source>
</evidence>
<feature type="binding site" evidence="7">
    <location>
        <position position="80"/>
    </location>
    <ligand>
        <name>substrate</name>
    </ligand>
</feature>
<dbReference type="GO" id="GO:0004553">
    <property type="term" value="F:hydrolase activity, hydrolyzing O-glycosyl compounds"/>
    <property type="evidence" value="ECO:0007669"/>
    <property type="project" value="InterPro"/>
</dbReference>
<evidence type="ECO:0000256" key="3">
    <source>
        <dbReference type="ARBA" id="ARBA00023277"/>
    </source>
</evidence>
<evidence type="ECO:0008006" key="11">
    <source>
        <dbReference type="Google" id="ProtNLM"/>
    </source>
</evidence>
<feature type="binding site" evidence="7">
    <location>
        <position position="82"/>
    </location>
    <ligand>
        <name>substrate</name>
    </ligand>
</feature>
<keyword evidence="10" id="KW-1185">Reference proteome</keyword>
<evidence type="ECO:0000256" key="8">
    <source>
        <dbReference type="PROSITE-ProRule" id="PRU10057"/>
    </source>
</evidence>
<proteinExistence type="predicted"/>
<keyword evidence="3" id="KW-0119">Carbohydrate metabolism</keyword>
<dbReference type="PRINTS" id="PR00733">
    <property type="entry name" value="GLHYDRLASE6"/>
</dbReference>
<feature type="binding site" evidence="7">
    <location>
        <position position="240"/>
    </location>
    <ligand>
        <name>substrate</name>
    </ligand>
</feature>
<feature type="active site" description="Proton acceptor" evidence="6">
    <location>
        <position position="394"/>
    </location>
</feature>
<dbReference type="PANTHER" id="PTHR34876:SF10">
    <property type="entry name" value="GLUCANASE"/>
    <property type="match status" value="1"/>
</dbReference>
<dbReference type="Proteomes" id="UP001515480">
    <property type="component" value="Unassembled WGS sequence"/>
</dbReference>
<dbReference type="SUPFAM" id="SSF51989">
    <property type="entry name" value="Glycosyl hydrolases family 6, cellulases"/>
    <property type="match status" value="1"/>
</dbReference>
<evidence type="ECO:0000256" key="1">
    <source>
        <dbReference type="ARBA" id="ARBA00022801"/>
    </source>
</evidence>
<dbReference type="Pfam" id="PF01341">
    <property type="entry name" value="Glyco_hydro_6"/>
    <property type="match status" value="1"/>
</dbReference>
<keyword evidence="4" id="KW-0326">Glycosidase</keyword>
<feature type="active site" description="Proton donor" evidence="6 8">
    <location>
        <position position="186"/>
    </location>
</feature>
<evidence type="ECO:0000256" key="7">
    <source>
        <dbReference type="PIRSR" id="PIRSR001100-2"/>
    </source>
</evidence>
<dbReference type="PROSITE" id="PS00656">
    <property type="entry name" value="GLYCOSYL_HYDROL_F6_2"/>
    <property type="match status" value="1"/>
</dbReference>
<evidence type="ECO:0000313" key="10">
    <source>
        <dbReference type="Proteomes" id="UP001515480"/>
    </source>
</evidence>
<evidence type="ECO:0000256" key="2">
    <source>
        <dbReference type="ARBA" id="ARBA00023001"/>
    </source>
</evidence>